<dbReference type="InterPro" id="IPR036508">
    <property type="entry name" value="Chitin-bd_dom_sf"/>
</dbReference>
<organism evidence="2 3">
    <name type="scientific">Pristionchus fissidentatus</name>
    <dbReference type="NCBI Taxonomy" id="1538716"/>
    <lineage>
        <taxon>Eukaryota</taxon>
        <taxon>Metazoa</taxon>
        <taxon>Ecdysozoa</taxon>
        <taxon>Nematoda</taxon>
        <taxon>Chromadorea</taxon>
        <taxon>Rhabditida</taxon>
        <taxon>Rhabditina</taxon>
        <taxon>Diplogasteromorpha</taxon>
        <taxon>Diplogasteroidea</taxon>
        <taxon>Neodiplogasteridae</taxon>
        <taxon>Pristionchus</taxon>
    </lineage>
</organism>
<dbReference type="SMART" id="SM00289">
    <property type="entry name" value="WR1"/>
    <property type="match status" value="10"/>
</dbReference>
<dbReference type="SUPFAM" id="SSF57625">
    <property type="entry name" value="Invertebrate chitin-binding proteins"/>
    <property type="match status" value="1"/>
</dbReference>
<keyword evidence="3" id="KW-1185">Reference proteome</keyword>
<evidence type="ECO:0000313" key="2">
    <source>
        <dbReference type="EMBL" id="GMT33932.1"/>
    </source>
</evidence>
<name>A0AAV5WS89_9BILA</name>
<gene>
    <name evidence="2" type="ORF">PFISCL1PPCAC_25229</name>
</gene>
<evidence type="ECO:0000313" key="3">
    <source>
        <dbReference type="Proteomes" id="UP001432322"/>
    </source>
</evidence>
<dbReference type="PANTHER" id="PTHR34150:SF4">
    <property type="entry name" value="CHITIN BINDING DOMAIN (CHTBD2) CONTAINING"/>
    <property type="match status" value="1"/>
</dbReference>
<dbReference type="GO" id="GO:0008061">
    <property type="term" value="F:chitin binding"/>
    <property type="evidence" value="ECO:0007669"/>
    <property type="project" value="InterPro"/>
</dbReference>
<dbReference type="Proteomes" id="UP001432322">
    <property type="component" value="Unassembled WGS sequence"/>
</dbReference>
<keyword evidence="1" id="KW-0732">Signal</keyword>
<comment type="caution">
    <text evidence="2">The sequence shown here is derived from an EMBL/GenBank/DDBJ whole genome shotgun (WGS) entry which is preliminary data.</text>
</comment>
<accession>A0AAV5WS89</accession>
<proteinExistence type="predicted"/>
<dbReference type="InterPro" id="IPR006150">
    <property type="entry name" value="Cys_repeat_1"/>
</dbReference>
<evidence type="ECO:0000256" key="1">
    <source>
        <dbReference type="SAM" id="SignalP"/>
    </source>
</evidence>
<protein>
    <recommendedName>
        <fullName evidence="4">Chitin-binding type-2 domain-containing protein</fullName>
    </recommendedName>
</protein>
<dbReference type="EMBL" id="BTSY01000006">
    <property type="protein sequence ID" value="GMT33932.1"/>
    <property type="molecule type" value="Genomic_DNA"/>
</dbReference>
<dbReference type="PANTHER" id="PTHR34150">
    <property type="entry name" value="PROTEIN CBG08832-RELATED"/>
    <property type="match status" value="1"/>
</dbReference>
<feature type="signal peptide" evidence="1">
    <location>
        <begin position="1"/>
        <end position="25"/>
    </location>
</feature>
<feature type="chain" id="PRO_5043686228" description="Chitin-binding type-2 domain-containing protein" evidence="1">
    <location>
        <begin position="26"/>
        <end position="949"/>
    </location>
</feature>
<dbReference type="AlphaFoldDB" id="A0AAV5WS89"/>
<feature type="non-terminal residue" evidence="2">
    <location>
        <position position="1"/>
    </location>
</feature>
<reference evidence="2" key="1">
    <citation type="submission" date="2023-10" db="EMBL/GenBank/DDBJ databases">
        <title>Genome assembly of Pristionchus species.</title>
        <authorList>
            <person name="Yoshida K."/>
            <person name="Sommer R.J."/>
        </authorList>
    </citation>
    <scope>NUCLEOTIDE SEQUENCE</scope>
    <source>
        <strain evidence="2">RS5133</strain>
    </source>
</reference>
<sequence length="949" mass="99277">ESDSSEDQRAMRLLLLLTAAAAVSQCEIRPNPKALKLAAMNDDADGWAIEEGTTKKQKIQLEGRPCMTVDRLRKADNETQYYECAPLSREEMHEFSLSEKDKYLGVWVQRGCPGNHTFEEERQKCRDTRIMRRMPMGCDRDPLQIGCGVPCPASNFQPSVGGQCDWLSAPLIADPLSNAFFLYCAQQTGQTCGEWTRIPCSPGTVFDATTLICAPASIIQRDSPCSGGDRPICQCAQTVPNACPGSASCMSNVCCITIYAPVSVPTNSIGLNPVLPPITAPSLPYIQPIQPIQPILNPSLPYNQGFTGCPGSFSAPTSSSCDGCSGSCVPNVGCCATNNNNNYGIGQGAYTNMNTFCPNTFTPPIGQCSNCPSNTACVPSLNSCCPTAPITTSNPTAAVMILICPTGQTASSACGMNGACPQGTGCYQGGCCPMTCPAGQQLIGFCANNGCGSGNCYKESGTCCQAAESVTLPICQNGVKSMVRCQVDQECGLNQRCSNGGCCPMPFCPSGVQLAARRRLSAALVSSAWKAPAARCRDAHLICPSGFACLNGACCALPTCPSNGLTAVSSCNSARCGLGFECVSGGCCPLPQCPTGALANTRCQLGSGCSSGSICENGVCCPLPICSIGIIATGACGMANSCPMGFVCEGRGCCPEPMPLCPNGGRASMRCTRGTECAPGYGCTPLGGCCLLSMDPTCPAQSSAICQCSSNNVCPSGASCSMGTCCSTAGASFTQVPGSQCVASPQCNGFSNSGAQCVQGICVCTSPAASNGVACIQMTPVQLQLARSGCDQYGSPCKFVLSTARRRPIFAPSGNTTDEPLFFNVAERRRCVLNSTGIVRDADATCLPNEKCIEGECRQKLWPGEYGCRVDEECSSRCPNTYCEKRKTDKKVPQCQCKDGLLLHGRCFSSCPTGFHESGANCVHDNEDSFWKSAGAQDRLKDLLNNGQC</sequence>
<evidence type="ECO:0008006" key="4">
    <source>
        <dbReference type="Google" id="ProtNLM"/>
    </source>
</evidence>